<reference evidence="5 6" key="1">
    <citation type="submission" date="2018-04" db="EMBL/GenBank/DDBJ databases">
        <title>Genomic Encyclopedia of Type Strains, Phase IV (KMG-IV): sequencing the most valuable type-strain genomes for metagenomic binning, comparative biology and taxonomic classification.</title>
        <authorList>
            <person name="Goeker M."/>
        </authorList>
    </citation>
    <scope>NUCLEOTIDE SEQUENCE [LARGE SCALE GENOMIC DNA]</scope>
    <source>
        <strain evidence="5 6">DSM 7138</strain>
    </source>
</reference>
<evidence type="ECO:0000256" key="3">
    <source>
        <dbReference type="ARBA" id="ARBA00023163"/>
    </source>
</evidence>
<dbReference type="SMART" id="SM00421">
    <property type="entry name" value="HTH_LUXR"/>
    <property type="match status" value="1"/>
</dbReference>
<dbReference type="Gene3D" id="1.10.10.10">
    <property type="entry name" value="Winged helix-like DNA-binding domain superfamily/Winged helix DNA-binding domain"/>
    <property type="match status" value="1"/>
</dbReference>
<comment type="caution">
    <text evidence="5">The sequence shown here is derived from an EMBL/GenBank/DDBJ whole genome shotgun (WGS) entry which is preliminary data.</text>
</comment>
<organism evidence="5 6">
    <name type="scientific">Mycoplana dimorpha</name>
    <dbReference type="NCBI Taxonomy" id="28320"/>
    <lineage>
        <taxon>Bacteria</taxon>
        <taxon>Pseudomonadati</taxon>
        <taxon>Pseudomonadota</taxon>
        <taxon>Alphaproteobacteria</taxon>
        <taxon>Hyphomicrobiales</taxon>
        <taxon>Rhizobiaceae</taxon>
        <taxon>Mycoplana</taxon>
    </lineage>
</organism>
<dbReference type="PROSITE" id="PS50043">
    <property type="entry name" value="HTH_LUXR_2"/>
    <property type="match status" value="1"/>
</dbReference>
<evidence type="ECO:0000259" key="4">
    <source>
        <dbReference type="PROSITE" id="PS50043"/>
    </source>
</evidence>
<keyword evidence="6" id="KW-1185">Reference proteome</keyword>
<dbReference type="GO" id="GO:0006355">
    <property type="term" value="P:regulation of DNA-templated transcription"/>
    <property type="evidence" value="ECO:0007669"/>
    <property type="project" value="InterPro"/>
</dbReference>
<dbReference type="SUPFAM" id="SSF46894">
    <property type="entry name" value="C-terminal effector domain of the bipartite response regulators"/>
    <property type="match status" value="1"/>
</dbReference>
<dbReference type="Proteomes" id="UP000241247">
    <property type="component" value="Unassembled WGS sequence"/>
</dbReference>
<dbReference type="GO" id="GO:0003677">
    <property type="term" value="F:DNA binding"/>
    <property type="evidence" value="ECO:0007669"/>
    <property type="project" value="UniProtKB-KW"/>
</dbReference>
<evidence type="ECO:0000313" key="6">
    <source>
        <dbReference type="Proteomes" id="UP000241247"/>
    </source>
</evidence>
<evidence type="ECO:0000256" key="2">
    <source>
        <dbReference type="ARBA" id="ARBA00023125"/>
    </source>
</evidence>
<dbReference type="PANTHER" id="PTHR44688:SF16">
    <property type="entry name" value="DNA-BINDING TRANSCRIPTIONAL ACTIVATOR DEVR_DOSR"/>
    <property type="match status" value="1"/>
</dbReference>
<name>A0A2T5BBD1_MYCDI</name>
<dbReference type="InterPro" id="IPR000792">
    <property type="entry name" value="Tscrpt_reg_LuxR_C"/>
</dbReference>
<dbReference type="CDD" id="cd06170">
    <property type="entry name" value="LuxR_C_like"/>
    <property type="match status" value="1"/>
</dbReference>
<sequence length="259" mass="29375">MYLGAAARAAGINVRINLLAQFIGLLDELTHHDDVVSEFERLLDGYGFEYYGVIRQPKPHEDPMSLVLAGRWPPKWPENYIRKKYIVTDPTILYLGHAHVGYRWRDSIAAFKPNPHRKRMERMLVDARNHGLEDGYIFPVHGRRGLLGTIMLGGKAVDLQPAEMGLFEGVATRLFWKLLNIVDPTLCTALSGDPAIHLTRREMEALNYLADGMTSHEIARVLSISNHTVDWYMNGIQEKLKAKNRHHAVALSFRLGLVS</sequence>
<feature type="domain" description="HTH luxR-type" evidence="4">
    <location>
        <begin position="191"/>
        <end position="256"/>
    </location>
</feature>
<keyword evidence="2" id="KW-0238">DNA-binding</keyword>
<evidence type="ECO:0000256" key="1">
    <source>
        <dbReference type="ARBA" id="ARBA00023015"/>
    </source>
</evidence>
<protein>
    <submittedName>
        <fullName evidence="5">LuxR family transcriptional regulator</fullName>
    </submittedName>
</protein>
<dbReference type="Pfam" id="PF00196">
    <property type="entry name" value="GerE"/>
    <property type="match status" value="1"/>
</dbReference>
<dbReference type="PRINTS" id="PR00038">
    <property type="entry name" value="HTHLUXR"/>
</dbReference>
<dbReference type="InterPro" id="IPR036388">
    <property type="entry name" value="WH-like_DNA-bd_sf"/>
</dbReference>
<gene>
    <name evidence="5" type="ORF">C7449_103301</name>
</gene>
<proteinExistence type="predicted"/>
<dbReference type="Gene3D" id="3.30.450.80">
    <property type="entry name" value="Transcription factor LuxR-like, autoinducer-binding domain"/>
    <property type="match status" value="1"/>
</dbReference>
<dbReference type="InterPro" id="IPR036693">
    <property type="entry name" value="TF_LuxR_autoind-bd_dom_sf"/>
</dbReference>
<evidence type="ECO:0000313" key="5">
    <source>
        <dbReference type="EMBL" id="PTM96287.1"/>
    </source>
</evidence>
<dbReference type="InterPro" id="IPR005143">
    <property type="entry name" value="TF_LuxR_autoind-bd_dom"/>
</dbReference>
<dbReference type="SUPFAM" id="SSF75516">
    <property type="entry name" value="Pheromone-binding domain of LuxR-like quorum-sensing transcription factors"/>
    <property type="match status" value="1"/>
</dbReference>
<dbReference type="Pfam" id="PF03472">
    <property type="entry name" value="Autoind_bind"/>
    <property type="match status" value="1"/>
</dbReference>
<keyword evidence="1" id="KW-0805">Transcription regulation</keyword>
<dbReference type="InterPro" id="IPR016032">
    <property type="entry name" value="Sig_transdc_resp-reg_C-effctor"/>
</dbReference>
<dbReference type="EMBL" id="PZZZ01000003">
    <property type="protein sequence ID" value="PTM96287.1"/>
    <property type="molecule type" value="Genomic_DNA"/>
</dbReference>
<accession>A0A2T5BBD1</accession>
<dbReference type="PANTHER" id="PTHR44688">
    <property type="entry name" value="DNA-BINDING TRANSCRIPTIONAL ACTIVATOR DEVR_DOSR"/>
    <property type="match status" value="1"/>
</dbReference>
<dbReference type="AlphaFoldDB" id="A0A2T5BBD1"/>
<keyword evidence="3" id="KW-0804">Transcription</keyword>